<evidence type="ECO:0000256" key="1">
    <source>
        <dbReference type="ARBA" id="ARBA00004141"/>
    </source>
</evidence>
<keyword evidence="3 5" id="KW-1133">Transmembrane helix</keyword>
<reference evidence="7 8" key="1">
    <citation type="submission" date="2020-03" db="EMBL/GenBank/DDBJ databases">
        <authorList>
            <person name="Zhu W."/>
        </authorList>
    </citation>
    <scope>NUCLEOTIDE SEQUENCE [LARGE SCALE GENOMIC DNA]</scope>
    <source>
        <strain evidence="7 8">323-1</strain>
    </source>
</reference>
<dbReference type="Pfam" id="PF05154">
    <property type="entry name" value="TM2"/>
    <property type="match status" value="1"/>
</dbReference>
<gene>
    <name evidence="7" type="ORF">G8E00_12710</name>
</gene>
<dbReference type="EMBL" id="CP049801">
    <property type="protein sequence ID" value="QIO07530.1"/>
    <property type="molecule type" value="Genomic_DNA"/>
</dbReference>
<dbReference type="KEGG" id="asha:G8E00_12710"/>
<keyword evidence="4 5" id="KW-0472">Membrane</keyword>
<keyword evidence="8" id="KW-1185">Reference proteome</keyword>
<dbReference type="GO" id="GO:0016020">
    <property type="term" value="C:membrane"/>
    <property type="evidence" value="ECO:0007669"/>
    <property type="project" value="UniProtKB-SubCell"/>
</dbReference>
<feature type="transmembrane region" description="Helical" evidence="5">
    <location>
        <begin position="29"/>
        <end position="48"/>
    </location>
</feature>
<evidence type="ECO:0000256" key="5">
    <source>
        <dbReference type="SAM" id="Phobius"/>
    </source>
</evidence>
<feature type="transmembrane region" description="Helical" evidence="5">
    <location>
        <begin position="55"/>
        <end position="78"/>
    </location>
</feature>
<proteinExistence type="predicted"/>
<organism evidence="7 8">
    <name type="scientific">Acinetobacter shaoyimingii</name>
    <dbReference type="NCBI Taxonomy" id="2715164"/>
    <lineage>
        <taxon>Bacteria</taxon>
        <taxon>Pseudomonadati</taxon>
        <taxon>Pseudomonadota</taxon>
        <taxon>Gammaproteobacteria</taxon>
        <taxon>Moraxellales</taxon>
        <taxon>Moraxellaceae</taxon>
        <taxon>Acinetobacter</taxon>
    </lineage>
</organism>
<dbReference type="InterPro" id="IPR007829">
    <property type="entry name" value="TM2"/>
</dbReference>
<evidence type="ECO:0000259" key="6">
    <source>
        <dbReference type="Pfam" id="PF05154"/>
    </source>
</evidence>
<evidence type="ECO:0000256" key="2">
    <source>
        <dbReference type="ARBA" id="ARBA00022692"/>
    </source>
</evidence>
<evidence type="ECO:0000313" key="8">
    <source>
        <dbReference type="Proteomes" id="UP000502297"/>
    </source>
</evidence>
<evidence type="ECO:0000313" key="7">
    <source>
        <dbReference type="EMBL" id="QIO07530.1"/>
    </source>
</evidence>
<name>A0A6G8S0A7_9GAMM</name>
<keyword evidence="2 5" id="KW-0812">Transmembrane</keyword>
<feature type="domain" description="TM2" evidence="6">
    <location>
        <begin position="25"/>
        <end position="75"/>
    </location>
</feature>
<dbReference type="AlphaFoldDB" id="A0A6G8S0A7"/>
<evidence type="ECO:0000256" key="4">
    <source>
        <dbReference type="ARBA" id="ARBA00023136"/>
    </source>
</evidence>
<comment type="subcellular location">
    <subcellularLocation>
        <location evidence="1">Membrane</location>
        <topology evidence="1">Multi-pass membrane protein</topology>
    </subcellularLocation>
</comment>
<dbReference type="Proteomes" id="UP000502297">
    <property type="component" value="Chromosome"/>
</dbReference>
<protein>
    <submittedName>
        <fullName evidence="7">TM2 domain-containing protein</fullName>
    </submittedName>
</protein>
<evidence type="ECO:0000256" key="3">
    <source>
        <dbReference type="ARBA" id="ARBA00022989"/>
    </source>
</evidence>
<sequence length="90" mass="9896">MDGTGQASEIYGVAGAAPFPGQVGEKNRIVAAILAFFLGGFGVHKFYLGRIGWGVLYLVFFWTFIPSIVAFVEFIIYLCTSDEDFARKYG</sequence>
<accession>A0A6G8S0A7</accession>